<keyword evidence="1" id="KW-1133">Transmembrane helix</keyword>
<dbReference type="InterPro" id="IPR021324">
    <property type="entry name" value="DUF2929"/>
</dbReference>
<gene>
    <name evidence="3" type="ORF">P9850_08320</name>
    <name evidence="2" type="ORF">PNH38_15410</name>
</gene>
<organism evidence="3 5">
    <name type="scientific">Anoxybacteroides rupiense</name>
    <dbReference type="NCBI Taxonomy" id="311460"/>
    <lineage>
        <taxon>Bacteria</taxon>
        <taxon>Bacillati</taxon>
        <taxon>Bacillota</taxon>
        <taxon>Bacilli</taxon>
        <taxon>Bacillales</taxon>
        <taxon>Anoxybacillaceae</taxon>
        <taxon>Anoxybacteroides</taxon>
    </lineage>
</organism>
<evidence type="ECO:0000313" key="5">
    <source>
        <dbReference type="Proteomes" id="UP001339962"/>
    </source>
</evidence>
<dbReference type="RefSeq" id="WP_044745722.1">
    <property type="nucleotide sequence ID" value="NZ_JACIDF010000004.1"/>
</dbReference>
<protein>
    <submittedName>
        <fullName evidence="3">YjzD family protein</fullName>
    </submittedName>
</protein>
<comment type="caution">
    <text evidence="3">The sequence shown here is derived from an EMBL/GenBank/DDBJ whole genome shotgun (WGS) entry which is preliminary data.</text>
</comment>
<dbReference type="Proteomes" id="UP001213979">
    <property type="component" value="Unassembled WGS sequence"/>
</dbReference>
<keyword evidence="1" id="KW-0812">Transmembrane</keyword>
<dbReference type="AlphaFoldDB" id="A0ABD5IW07"/>
<dbReference type="EMBL" id="JARTLI010000012">
    <property type="protein sequence ID" value="MED5051859.1"/>
    <property type="molecule type" value="Genomic_DNA"/>
</dbReference>
<reference evidence="2 4" key="1">
    <citation type="submission" date="2023-01" db="EMBL/GenBank/DDBJ databases">
        <title>Genome-based reclassification of Anoxybacillus geothermalis as a later heterotypic synonym of Anoxybacillus rupiensis.</title>
        <authorList>
            <person name="Inan Bektas K."/>
            <person name="Canakci S."/>
            <person name="Belduz A.A."/>
            <person name="Guler H.H."/>
        </authorList>
    </citation>
    <scope>NUCLEOTIDE SEQUENCE [LARGE SCALE GENOMIC DNA]</scope>
    <source>
        <strain evidence="2 4">DSM 17127</strain>
    </source>
</reference>
<dbReference type="Pfam" id="PF11151">
    <property type="entry name" value="DUF2929"/>
    <property type="match status" value="1"/>
</dbReference>
<dbReference type="EMBL" id="JAQOTG010000019">
    <property type="protein sequence ID" value="MDE8565245.1"/>
    <property type="molecule type" value="Genomic_DNA"/>
</dbReference>
<proteinExistence type="predicted"/>
<sequence>MRFFWTLFWTFLLAQMATYVISSMQGSSYQFSTGAFLGVAMTIFVIIIGSLLPNDPVGHHDHH</sequence>
<dbReference type="Proteomes" id="UP001339962">
    <property type="component" value="Unassembled WGS sequence"/>
</dbReference>
<keyword evidence="4" id="KW-1185">Reference proteome</keyword>
<reference evidence="3 5" key="2">
    <citation type="submission" date="2023-03" db="EMBL/GenBank/DDBJ databases">
        <title>Bacillus Genome Sequencing.</title>
        <authorList>
            <person name="Dunlap C."/>
        </authorList>
    </citation>
    <scope>NUCLEOTIDE SEQUENCE [LARGE SCALE GENOMIC DNA]</scope>
    <source>
        <strain evidence="3 5">NRS-38</strain>
    </source>
</reference>
<evidence type="ECO:0000313" key="4">
    <source>
        <dbReference type="Proteomes" id="UP001213979"/>
    </source>
</evidence>
<evidence type="ECO:0000256" key="1">
    <source>
        <dbReference type="SAM" id="Phobius"/>
    </source>
</evidence>
<evidence type="ECO:0000313" key="3">
    <source>
        <dbReference type="EMBL" id="MED5051859.1"/>
    </source>
</evidence>
<name>A0ABD5IW07_9BACL</name>
<accession>A0ABD5IW07</accession>
<evidence type="ECO:0000313" key="2">
    <source>
        <dbReference type="EMBL" id="MDE8565245.1"/>
    </source>
</evidence>
<keyword evidence="1" id="KW-0472">Membrane</keyword>
<feature type="transmembrane region" description="Helical" evidence="1">
    <location>
        <begin position="32"/>
        <end position="52"/>
    </location>
</feature>